<reference evidence="8" key="1">
    <citation type="journal article" date="2015" name="BMC Genomics">
        <title>Genomic and transcriptomic analysis of the endophytic fungus Pestalotiopsis fici reveals its lifestyle and high potential for synthesis of natural products.</title>
        <authorList>
            <person name="Wang X."/>
            <person name="Zhang X."/>
            <person name="Liu L."/>
            <person name="Xiang M."/>
            <person name="Wang W."/>
            <person name="Sun X."/>
            <person name="Che Y."/>
            <person name="Guo L."/>
            <person name="Liu G."/>
            <person name="Guo L."/>
            <person name="Wang C."/>
            <person name="Yin W.B."/>
            <person name="Stadler M."/>
            <person name="Zhang X."/>
            <person name="Liu X."/>
        </authorList>
    </citation>
    <scope>NUCLEOTIDE SEQUENCE [LARGE SCALE GENOMIC DNA]</scope>
    <source>
        <strain evidence="8">W106-1 / CGMCC3.15140</strain>
    </source>
</reference>
<dbReference type="PANTHER" id="PTHR28165:SF1">
    <property type="entry name" value="NON-CLASSICAL EXPORT PROTEIN 2-RELATED"/>
    <property type="match status" value="1"/>
</dbReference>
<evidence type="ECO:0000313" key="8">
    <source>
        <dbReference type="Proteomes" id="UP000030651"/>
    </source>
</evidence>
<dbReference type="PANTHER" id="PTHR28165">
    <property type="entry name" value="NON-CLASSICAL EXPORT PROTEIN 2-RELATED"/>
    <property type="match status" value="1"/>
</dbReference>
<dbReference type="GeneID" id="19271663"/>
<keyword evidence="2 5" id="KW-0812">Transmembrane</keyword>
<dbReference type="RefSeq" id="XP_007833422.1">
    <property type="nucleotide sequence ID" value="XM_007835231.1"/>
</dbReference>
<dbReference type="InterPro" id="IPR052649">
    <property type="entry name" value="NCE102-like"/>
</dbReference>
<dbReference type="OrthoDB" id="5423111at2759"/>
<organism evidence="7 8">
    <name type="scientific">Pestalotiopsis fici (strain W106-1 / CGMCC3.15140)</name>
    <dbReference type="NCBI Taxonomy" id="1229662"/>
    <lineage>
        <taxon>Eukaryota</taxon>
        <taxon>Fungi</taxon>
        <taxon>Dikarya</taxon>
        <taxon>Ascomycota</taxon>
        <taxon>Pezizomycotina</taxon>
        <taxon>Sordariomycetes</taxon>
        <taxon>Xylariomycetidae</taxon>
        <taxon>Amphisphaeriales</taxon>
        <taxon>Sporocadaceae</taxon>
        <taxon>Pestalotiopsis</taxon>
    </lineage>
</organism>
<dbReference type="InParanoid" id="W3X6A6"/>
<feature type="transmembrane region" description="Helical" evidence="5">
    <location>
        <begin position="133"/>
        <end position="153"/>
    </location>
</feature>
<feature type="domain" description="MARVEL" evidence="6">
    <location>
        <begin position="7"/>
        <end position="148"/>
    </location>
</feature>
<sequence length="171" mass="18327">MEFTFLNNVLRIVQLLWTLLITALIGNAIANYHSTSGSGKAAINFTIFVAVLSWITALYGLIASFVSAIAIPIVVLALDSLAVLFTFISAVVLAAKLGAVNCAHLSGKPSSYIAFGSTNGDQKQCRELQASDVFMWFLFACYIATLFFAFKAFRGSGASIRRGPNMSQVGV</sequence>
<evidence type="ECO:0000259" key="6">
    <source>
        <dbReference type="Pfam" id="PF01284"/>
    </source>
</evidence>
<evidence type="ECO:0000313" key="7">
    <source>
        <dbReference type="EMBL" id="ETS81648.1"/>
    </source>
</evidence>
<keyword evidence="3 5" id="KW-1133">Transmembrane helix</keyword>
<dbReference type="HOGENOM" id="CLU_098356_0_0_1"/>
<feature type="transmembrane region" description="Helical" evidence="5">
    <location>
        <begin position="42"/>
        <end position="62"/>
    </location>
</feature>
<dbReference type="GO" id="GO:0032126">
    <property type="term" value="C:eisosome"/>
    <property type="evidence" value="ECO:0007669"/>
    <property type="project" value="TreeGrafter"/>
</dbReference>
<evidence type="ECO:0000256" key="2">
    <source>
        <dbReference type="ARBA" id="ARBA00022692"/>
    </source>
</evidence>
<accession>W3X6A6</accession>
<dbReference type="GO" id="GO:0070941">
    <property type="term" value="P:eisosome assembly"/>
    <property type="evidence" value="ECO:0007669"/>
    <property type="project" value="TreeGrafter"/>
</dbReference>
<dbReference type="GO" id="GO:0005886">
    <property type="term" value="C:plasma membrane"/>
    <property type="evidence" value="ECO:0007669"/>
    <property type="project" value="TreeGrafter"/>
</dbReference>
<evidence type="ECO:0000256" key="4">
    <source>
        <dbReference type="ARBA" id="ARBA00023136"/>
    </source>
</evidence>
<comment type="subcellular location">
    <subcellularLocation>
        <location evidence="1">Membrane</location>
        <topology evidence="1">Multi-pass membrane protein</topology>
    </subcellularLocation>
</comment>
<dbReference type="Proteomes" id="UP000030651">
    <property type="component" value="Unassembled WGS sequence"/>
</dbReference>
<dbReference type="FunCoup" id="W3X6A6">
    <property type="interactions" value="81"/>
</dbReference>
<evidence type="ECO:0000256" key="5">
    <source>
        <dbReference type="SAM" id="Phobius"/>
    </source>
</evidence>
<dbReference type="AlphaFoldDB" id="W3X6A6"/>
<feature type="transmembrane region" description="Helical" evidence="5">
    <location>
        <begin position="12"/>
        <end position="30"/>
    </location>
</feature>
<keyword evidence="4 5" id="KW-0472">Membrane</keyword>
<evidence type="ECO:0000256" key="1">
    <source>
        <dbReference type="ARBA" id="ARBA00004141"/>
    </source>
</evidence>
<dbReference type="InterPro" id="IPR008253">
    <property type="entry name" value="Marvel"/>
</dbReference>
<dbReference type="KEGG" id="pfy:PFICI_06650"/>
<dbReference type="GO" id="GO:0072659">
    <property type="term" value="P:protein localization to plasma membrane"/>
    <property type="evidence" value="ECO:0007669"/>
    <property type="project" value="TreeGrafter"/>
</dbReference>
<keyword evidence="8" id="KW-1185">Reference proteome</keyword>
<dbReference type="Pfam" id="PF01284">
    <property type="entry name" value="MARVEL"/>
    <property type="match status" value="1"/>
</dbReference>
<name>W3X6A6_PESFW</name>
<protein>
    <recommendedName>
        <fullName evidence="6">MARVEL domain-containing protein</fullName>
    </recommendedName>
</protein>
<proteinExistence type="predicted"/>
<gene>
    <name evidence="7" type="ORF">PFICI_06650</name>
</gene>
<feature type="transmembrane region" description="Helical" evidence="5">
    <location>
        <begin position="69"/>
        <end position="95"/>
    </location>
</feature>
<dbReference type="EMBL" id="KI912112">
    <property type="protein sequence ID" value="ETS81648.1"/>
    <property type="molecule type" value="Genomic_DNA"/>
</dbReference>
<dbReference type="OMA" id="AFMWFLW"/>
<evidence type="ECO:0000256" key="3">
    <source>
        <dbReference type="ARBA" id="ARBA00022989"/>
    </source>
</evidence>
<dbReference type="eggNOG" id="ENOG502RZW2">
    <property type="taxonomic scope" value="Eukaryota"/>
</dbReference>